<dbReference type="SMART" id="SM00465">
    <property type="entry name" value="GIYc"/>
    <property type="match status" value="1"/>
</dbReference>
<dbReference type="Proteomes" id="UP000674938">
    <property type="component" value="Unassembled WGS sequence"/>
</dbReference>
<protein>
    <submittedName>
        <fullName evidence="7">GIY-YIG nuclease family protein</fullName>
    </submittedName>
</protein>
<dbReference type="EMBL" id="JAEEGA010000023">
    <property type="protein sequence ID" value="MBP1044183.1"/>
    <property type="molecule type" value="Genomic_DNA"/>
</dbReference>
<evidence type="ECO:0000256" key="3">
    <source>
        <dbReference type="ARBA" id="ARBA00022769"/>
    </source>
</evidence>
<dbReference type="FunFam" id="3.40.1440.10:FF:000001">
    <property type="entry name" value="UvrABC system protein C"/>
    <property type="match status" value="1"/>
</dbReference>
<evidence type="ECO:0000313" key="7">
    <source>
        <dbReference type="EMBL" id="MBP1044183.1"/>
    </source>
</evidence>
<keyword evidence="5" id="KW-0234">DNA repair</keyword>
<dbReference type="Pfam" id="PF01541">
    <property type="entry name" value="GIY-YIG"/>
    <property type="match status" value="1"/>
</dbReference>
<keyword evidence="2" id="KW-0227">DNA damage</keyword>
<keyword evidence="1" id="KW-0963">Cytoplasm</keyword>
<evidence type="ECO:0000256" key="1">
    <source>
        <dbReference type="ARBA" id="ARBA00022490"/>
    </source>
</evidence>
<evidence type="ECO:0000256" key="4">
    <source>
        <dbReference type="ARBA" id="ARBA00022881"/>
    </source>
</evidence>
<evidence type="ECO:0000256" key="5">
    <source>
        <dbReference type="ARBA" id="ARBA00023204"/>
    </source>
</evidence>
<keyword evidence="4" id="KW-0267">Excision nuclease</keyword>
<accession>A0A940PJT0</accession>
<dbReference type="InterPro" id="IPR047296">
    <property type="entry name" value="GIY-YIG_UvrC_Cho"/>
</dbReference>
<feature type="domain" description="GIY-YIG" evidence="6">
    <location>
        <begin position="12"/>
        <end position="89"/>
    </location>
</feature>
<evidence type="ECO:0000256" key="2">
    <source>
        <dbReference type="ARBA" id="ARBA00022763"/>
    </source>
</evidence>
<dbReference type="GO" id="GO:0006289">
    <property type="term" value="P:nucleotide-excision repair"/>
    <property type="evidence" value="ECO:0007669"/>
    <property type="project" value="InterPro"/>
</dbReference>
<dbReference type="PROSITE" id="PS50164">
    <property type="entry name" value="GIY_YIG"/>
    <property type="match status" value="1"/>
</dbReference>
<evidence type="ECO:0000259" key="6">
    <source>
        <dbReference type="PROSITE" id="PS50164"/>
    </source>
</evidence>
<dbReference type="InterPro" id="IPR035901">
    <property type="entry name" value="GIY-YIG_endonuc_sf"/>
</dbReference>
<comment type="caution">
    <text evidence="7">The sequence shown here is derived from an EMBL/GenBank/DDBJ whole genome shotgun (WGS) entry which is preliminary data.</text>
</comment>
<dbReference type="GO" id="GO:0009380">
    <property type="term" value="C:excinuclease repair complex"/>
    <property type="evidence" value="ECO:0007669"/>
    <property type="project" value="TreeGrafter"/>
</dbReference>
<dbReference type="PANTHER" id="PTHR30562:SF1">
    <property type="entry name" value="UVRABC SYSTEM PROTEIN C"/>
    <property type="match status" value="1"/>
</dbReference>
<evidence type="ECO:0000313" key="8">
    <source>
        <dbReference type="Proteomes" id="UP000674938"/>
    </source>
</evidence>
<gene>
    <name evidence="7" type="ORF">I6N95_24545</name>
</gene>
<organism evidence="7 8">
    <name type="scientific">Vagococcus allomyrinae</name>
    <dbReference type="NCBI Taxonomy" id="2794353"/>
    <lineage>
        <taxon>Bacteria</taxon>
        <taxon>Bacillati</taxon>
        <taxon>Bacillota</taxon>
        <taxon>Bacilli</taxon>
        <taxon>Lactobacillales</taxon>
        <taxon>Enterococcaceae</taxon>
        <taxon>Vagococcus</taxon>
    </lineage>
</organism>
<dbReference type="SUPFAM" id="SSF82771">
    <property type="entry name" value="GIY-YIG endonuclease"/>
    <property type="match status" value="1"/>
</dbReference>
<dbReference type="InterPro" id="IPR000305">
    <property type="entry name" value="GIY-YIG_endonuc"/>
</dbReference>
<sequence length="357" mass="41647">MSLKEQALRLPTTPGCYIMRNKRQEIIYIGKAVNLKRRVSSYFNKVEHEKTQRLVHEIAYLEVIHLNSDEEALALEALLIAHFKPYYNRALIAERQYTYLEITEEQNPRLLLTEKVTESGDYFGPYGSKQLAQLLYNFLEREFPLSKCQHNKGRPCLYVDLGLCLGGCYRDVDPALYQFQRTNIREFLQLPLSQMIQVLVQERERQSRQQSFERAQEVQLLISMLEKQLNREPAPMVLEANCDYLGIKQVPQFCLFQVSHIRNGIVSITNWWTVPGVLSVQQQLSSVQSYFKHPNHQATTCLYIPKGLKRIFKESSLPILVGSDQLADYFWTKTQKNLVLAEKVYLIFEEFLAKQAQ</sequence>
<dbReference type="AlphaFoldDB" id="A0A940PJT0"/>
<dbReference type="CDD" id="cd10434">
    <property type="entry name" value="GIY-YIG_UvrC_Cho"/>
    <property type="match status" value="1"/>
</dbReference>
<proteinExistence type="predicted"/>
<reference evidence="7" key="1">
    <citation type="submission" date="2020-12" db="EMBL/GenBank/DDBJ databases">
        <title>Vagococcus allomyrinae sp. nov. and Enterococcus lavae sp. nov., isolated from the larvae of Allomyrina dichotoma.</title>
        <authorList>
            <person name="Lee S.D."/>
        </authorList>
    </citation>
    <scope>NUCLEOTIDE SEQUENCE</scope>
    <source>
        <strain evidence="7">BWB3-3</strain>
    </source>
</reference>
<name>A0A940PJT0_9ENTE</name>
<dbReference type="RefSeq" id="WP_209532443.1">
    <property type="nucleotide sequence ID" value="NZ_JAEEGA010000023.1"/>
</dbReference>
<keyword evidence="8" id="KW-1185">Reference proteome</keyword>
<dbReference type="PANTHER" id="PTHR30562">
    <property type="entry name" value="UVRC/OXIDOREDUCTASE"/>
    <property type="match status" value="1"/>
</dbReference>
<dbReference type="GO" id="GO:0004518">
    <property type="term" value="F:nuclease activity"/>
    <property type="evidence" value="ECO:0007669"/>
    <property type="project" value="UniProtKB-KW"/>
</dbReference>
<keyword evidence="3" id="KW-0228">DNA excision</keyword>
<dbReference type="InterPro" id="IPR050066">
    <property type="entry name" value="UvrABC_protein_C"/>
</dbReference>
<dbReference type="Gene3D" id="3.40.1440.10">
    <property type="entry name" value="GIY-YIG endonuclease"/>
    <property type="match status" value="1"/>
</dbReference>